<gene>
    <name evidence="1" type="ORF">JF888_09605</name>
</gene>
<sequence>MGSKAEFPPHYWRLTLLDQRPQGEPRGEFGHHTLQKIDGQWLPVGYIYTAPAAAAWTRTASHELVEMLCNPYLCAASYQHKRHEALQLYSLEACDPCQTGAYTIDGVEVSNFVYPAFYSEHRPKPLDHMGHLEKPYFPQLGGIVSVYDSAQSAWVGRTPDPADPGRLMSLPGPEGDPFQNNGLTMFRTVGSEILPGPPQSSP</sequence>
<accession>A0A934NCF5</accession>
<comment type="caution">
    <text evidence="1">The sequence shown here is derived from an EMBL/GenBank/DDBJ whole genome shotgun (WGS) entry which is preliminary data.</text>
</comment>
<evidence type="ECO:0000313" key="1">
    <source>
        <dbReference type="EMBL" id="MBJ7603426.1"/>
    </source>
</evidence>
<proteinExistence type="predicted"/>
<name>A0A934NCF5_9BACT</name>
<evidence type="ECO:0000313" key="2">
    <source>
        <dbReference type="Proteomes" id="UP000620075"/>
    </source>
</evidence>
<organism evidence="1 2">
    <name type="scientific">Candidatus Dormiibacter inghamiae</name>
    <dbReference type="NCBI Taxonomy" id="3127013"/>
    <lineage>
        <taxon>Bacteria</taxon>
        <taxon>Bacillati</taxon>
        <taxon>Candidatus Dormiibacterota</taxon>
        <taxon>Candidatus Dormibacteria</taxon>
        <taxon>Candidatus Dormibacterales</taxon>
        <taxon>Candidatus Dormibacteraceae</taxon>
        <taxon>Candidatus Dormiibacter</taxon>
    </lineage>
</organism>
<protein>
    <submittedName>
        <fullName evidence="1">Uncharacterized protein</fullName>
    </submittedName>
</protein>
<dbReference type="Proteomes" id="UP000620075">
    <property type="component" value="Unassembled WGS sequence"/>
</dbReference>
<reference evidence="1 2" key="1">
    <citation type="submission" date="2020-10" db="EMBL/GenBank/DDBJ databases">
        <title>Ca. Dormibacterota MAGs.</title>
        <authorList>
            <person name="Montgomery K."/>
        </authorList>
    </citation>
    <scope>NUCLEOTIDE SEQUENCE [LARGE SCALE GENOMIC DNA]</scope>
    <source>
        <strain evidence="1">SC8811_S16_3</strain>
    </source>
</reference>
<dbReference type="EMBL" id="JAEKNQ010000036">
    <property type="protein sequence ID" value="MBJ7603426.1"/>
    <property type="molecule type" value="Genomic_DNA"/>
</dbReference>
<dbReference type="AlphaFoldDB" id="A0A934NCF5"/>